<protein>
    <recommendedName>
        <fullName evidence="1">F-box domain-containing protein</fullName>
    </recommendedName>
</protein>
<gene>
    <name evidence="2" type="ORF">SCHCODRAFT_106834</name>
</gene>
<dbReference type="AlphaFoldDB" id="D8PZS2"/>
<organism evidence="3">
    <name type="scientific">Schizophyllum commune (strain H4-8 / FGSC 9210)</name>
    <name type="common">Split gill fungus</name>
    <dbReference type="NCBI Taxonomy" id="578458"/>
    <lineage>
        <taxon>Eukaryota</taxon>
        <taxon>Fungi</taxon>
        <taxon>Dikarya</taxon>
        <taxon>Basidiomycota</taxon>
        <taxon>Agaricomycotina</taxon>
        <taxon>Agaricomycetes</taxon>
        <taxon>Agaricomycetidae</taxon>
        <taxon>Agaricales</taxon>
        <taxon>Schizophyllaceae</taxon>
        <taxon>Schizophyllum</taxon>
    </lineage>
</organism>
<dbReference type="InterPro" id="IPR036047">
    <property type="entry name" value="F-box-like_dom_sf"/>
</dbReference>
<evidence type="ECO:0000313" key="3">
    <source>
        <dbReference type="Proteomes" id="UP000007431"/>
    </source>
</evidence>
<dbReference type="EMBL" id="GL377304">
    <property type="protein sequence ID" value="EFI99490.1"/>
    <property type="molecule type" value="Genomic_DNA"/>
</dbReference>
<name>D8PZS2_SCHCM</name>
<sequence>MHETESVREPSSEAQRFRLLDLPPDAVEVILSWSRPFDVLAMRKTCTALHAASRNRGVWLSIAQRTAFDHGMPLTPTQRAAMGLSDLARFATAPSRSFRALAAASGPFQAGRDALPPGLNPRHETVYPNLATQFGIHDLIFVFPGGAYFMITNKNEDMTLYRLQSHPNGLERIGTLLYSARGEFGSRDTHLRGRNPVAAHQFLQDGTVLQIVTWGKTSQISVFNVALEGAKTGFRLVASTSVSLRLDHARSDISLFGNRIAVADDCGIVVWDFALDRHVSWTHSWDTMADVRVQLHENRVLLIGLVVKGAGHLTESFGLFSASPSAQEPGIRARISIFDIPVDAVGRIDLWPGMSMCLGQNQLVHCPRRVLPGALLSFQVHTLRPGEEGLLHTYVLRRDLESTQRSLAHLNVPPAPDGDEHFIVFSTIMMTACDVGEVYSEEQGNLDYNRDMNVHLARPGPAEEQVLCRTSVRLVQSFQFVASRVRRDFDVASGRYYALLREGGLLVADYI</sequence>
<keyword evidence="3" id="KW-1185">Reference proteome</keyword>
<proteinExistence type="predicted"/>
<feature type="non-terminal residue" evidence="2">
    <location>
        <position position="511"/>
    </location>
</feature>
<dbReference type="Proteomes" id="UP000007431">
    <property type="component" value="Unassembled WGS sequence"/>
</dbReference>
<dbReference type="InParanoid" id="D8PZS2"/>
<dbReference type="VEuPathDB" id="FungiDB:SCHCODRAFT_02569101"/>
<accession>D8PZS2</accession>
<feature type="domain" description="F-box" evidence="1">
    <location>
        <begin position="16"/>
        <end position="62"/>
    </location>
</feature>
<dbReference type="PROSITE" id="PS50181">
    <property type="entry name" value="FBOX"/>
    <property type="match status" value="1"/>
</dbReference>
<dbReference type="HOGENOM" id="CLU_515008_0_0_1"/>
<dbReference type="SUPFAM" id="SSF81383">
    <property type="entry name" value="F-box domain"/>
    <property type="match status" value="1"/>
</dbReference>
<evidence type="ECO:0000313" key="2">
    <source>
        <dbReference type="EMBL" id="EFI99490.1"/>
    </source>
</evidence>
<dbReference type="Pfam" id="PF00646">
    <property type="entry name" value="F-box"/>
    <property type="match status" value="1"/>
</dbReference>
<evidence type="ECO:0000259" key="1">
    <source>
        <dbReference type="PROSITE" id="PS50181"/>
    </source>
</evidence>
<reference evidence="2 3" key="1">
    <citation type="journal article" date="2010" name="Nat. Biotechnol.">
        <title>Genome sequence of the model mushroom Schizophyllum commune.</title>
        <authorList>
            <person name="Ohm R.A."/>
            <person name="de Jong J.F."/>
            <person name="Lugones L.G."/>
            <person name="Aerts A."/>
            <person name="Kothe E."/>
            <person name="Stajich J.E."/>
            <person name="de Vries R.P."/>
            <person name="Record E."/>
            <person name="Levasseur A."/>
            <person name="Baker S.E."/>
            <person name="Bartholomew K.A."/>
            <person name="Coutinho P.M."/>
            <person name="Erdmann S."/>
            <person name="Fowler T.J."/>
            <person name="Gathman A.C."/>
            <person name="Lombard V."/>
            <person name="Henrissat B."/>
            <person name="Knabe N."/>
            <person name="Kuees U."/>
            <person name="Lilly W.W."/>
            <person name="Lindquist E."/>
            <person name="Lucas S."/>
            <person name="Magnuson J.K."/>
            <person name="Piumi F."/>
            <person name="Raudaskoski M."/>
            <person name="Salamov A."/>
            <person name="Schmutz J."/>
            <person name="Schwarze F.W.M.R."/>
            <person name="vanKuyk P.A."/>
            <person name="Horton J.S."/>
            <person name="Grigoriev I.V."/>
            <person name="Woesten H.A.B."/>
        </authorList>
    </citation>
    <scope>NUCLEOTIDE SEQUENCE [LARGE SCALE GENOMIC DNA]</scope>
    <source>
        <strain evidence="3">H4-8 / FGSC 9210</strain>
    </source>
</reference>
<dbReference type="InterPro" id="IPR001810">
    <property type="entry name" value="F-box_dom"/>
</dbReference>